<organism evidence="1 2">
    <name type="scientific">Candidatus Methanomassiliicoccus intestinalis</name>
    <dbReference type="NCBI Taxonomy" id="1406512"/>
    <lineage>
        <taxon>Archaea</taxon>
        <taxon>Methanobacteriati</taxon>
        <taxon>Thermoplasmatota</taxon>
        <taxon>Thermoplasmata</taxon>
        <taxon>Methanomassiliicoccales</taxon>
        <taxon>Methanomassiliicoccaceae</taxon>
        <taxon>Methanomassiliicoccus</taxon>
    </lineage>
</organism>
<dbReference type="EMBL" id="LVVT01000007">
    <property type="protein sequence ID" value="TQS83944.1"/>
    <property type="molecule type" value="Genomic_DNA"/>
</dbReference>
<dbReference type="AlphaFoldDB" id="A0A8J8PDJ1"/>
<name>A0A8J8PDJ1_9ARCH</name>
<dbReference type="Proteomes" id="UP000752814">
    <property type="component" value="Unassembled WGS sequence"/>
</dbReference>
<dbReference type="RefSeq" id="WP_020449602.1">
    <property type="nucleotide sequence ID" value="NZ_CAYAXV010000003.1"/>
</dbReference>
<comment type="caution">
    <text evidence="1">The sequence shown here is derived from an EMBL/GenBank/DDBJ whole genome shotgun (WGS) entry which is preliminary data.</text>
</comment>
<dbReference type="OMA" id="NGGQSEF"/>
<dbReference type="GeneID" id="41324147"/>
<protein>
    <submittedName>
        <fullName evidence="1">Uncharacterized protein</fullName>
    </submittedName>
</protein>
<sequence length="84" mass="9678">MTDERAERNVEFETVRSEKIPFGKSNFIEIARKKAISKDGEESEFISISRGYTLRDGTERYKKSVTIPDETEIKEFIANQVSSI</sequence>
<reference evidence="1" key="1">
    <citation type="submission" date="2016-03" db="EMBL/GenBank/DDBJ databases">
        <authorList>
            <person name="Borrel G."/>
            <person name="Mccann A."/>
            <person name="O'Toole P.W."/>
        </authorList>
    </citation>
    <scope>NUCLEOTIDE SEQUENCE</scope>
    <source>
        <strain evidence="1">183</strain>
    </source>
</reference>
<evidence type="ECO:0000313" key="2">
    <source>
        <dbReference type="Proteomes" id="UP000752814"/>
    </source>
</evidence>
<evidence type="ECO:0000313" key="1">
    <source>
        <dbReference type="EMBL" id="TQS83944.1"/>
    </source>
</evidence>
<proteinExistence type="predicted"/>
<accession>A0A8J8PDJ1</accession>
<gene>
    <name evidence="1" type="ORF">A3207_06350</name>
</gene>